<evidence type="ECO:0000256" key="5">
    <source>
        <dbReference type="PROSITE-ProRule" id="PRU00679"/>
    </source>
</evidence>
<dbReference type="Pfam" id="PF02126">
    <property type="entry name" value="PTE"/>
    <property type="match status" value="1"/>
</dbReference>
<keyword evidence="2" id="KW-0378">Hydrolase</keyword>
<keyword evidence="6" id="KW-0732">Signal</keyword>
<dbReference type="EMBL" id="KY368170">
    <property type="protein sequence ID" value="AQZ39400.1"/>
    <property type="molecule type" value="Genomic_DNA"/>
</dbReference>
<feature type="binding site" evidence="4">
    <location>
        <position position="56"/>
    </location>
    <ligand>
        <name>Zn(2+)</name>
        <dbReference type="ChEBI" id="CHEBI:29105"/>
        <label>1</label>
    </ligand>
</feature>
<evidence type="ECO:0000256" key="2">
    <source>
        <dbReference type="ARBA" id="ARBA00022801"/>
    </source>
</evidence>
<feature type="binding site" evidence="4">
    <location>
        <position position="300"/>
    </location>
    <ligand>
        <name>Zn(2+)</name>
        <dbReference type="ChEBI" id="CHEBI:29105"/>
        <label>1</label>
    </ligand>
</feature>
<dbReference type="PROSITE" id="PS01322">
    <property type="entry name" value="PHOSPHOTRIESTERASE_1"/>
    <property type="match status" value="1"/>
</dbReference>
<evidence type="ECO:0000256" key="3">
    <source>
        <dbReference type="PIRSR" id="PIRSR601559-50"/>
    </source>
</evidence>
<dbReference type="Gene3D" id="3.20.20.140">
    <property type="entry name" value="Metal-dependent hydrolases"/>
    <property type="match status" value="1"/>
</dbReference>
<comment type="similarity">
    <text evidence="5">Belongs to the metallo-dependent hydrolases superfamily. Phosphotriesterase family.</text>
</comment>
<evidence type="ECO:0000256" key="6">
    <source>
        <dbReference type="SAM" id="SignalP"/>
    </source>
</evidence>
<dbReference type="PROSITE" id="PS51257">
    <property type="entry name" value="PROKAR_LIPOPROTEIN"/>
    <property type="match status" value="1"/>
</dbReference>
<dbReference type="SUPFAM" id="SSF51556">
    <property type="entry name" value="Metallo-dependent hydrolases"/>
    <property type="match status" value="1"/>
</dbReference>
<comment type="cofactor">
    <cofactor evidence="4">
        <name>a divalent metal cation</name>
        <dbReference type="ChEBI" id="CHEBI:60240"/>
    </cofactor>
    <text evidence="4">Binds 2 divalent metal cations per subunit.</text>
</comment>
<feature type="binding site" description="via carbamate group" evidence="4">
    <location>
        <position position="168"/>
    </location>
    <ligand>
        <name>Zn(2+)</name>
        <dbReference type="ChEBI" id="CHEBI:29105"/>
        <label>1</label>
    </ligand>
</feature>
<keyword evidence="1 4" id="KW-0479">Metal-binding</keyword>
<dbReference type="NCBIfam" id="NF041153">
    <property type="entry name" value="organophos_OPH"/>
    <property type="match status" value="1"/>
</dbReference>
<sequence length="384" mass="41356">MQTRRDALKSAAAITLLGGLAGCASMARPIGTGDLINTVRGPIPVSEAGFTLTHEHICGSSAGFLRAWPEFFGSRKALAEKAVRGLRHARAAGVQTIVDVSTFDIGRDVRLLAEVSRAADVHIVAATGLWFDPPLSMRMRSVEELTQFFLREIQHGIEDTGIRAGIIKVATTGKATPFQELVLKAAARASLATGVPVTTHTSASQRDGEQHAAIFESEGLSPSRVCIGHSDDTDDLSYLTGLAARGYLVGLDRMPYSAIGLEGNASALALFGTRSWQTRALLIKALIDRGYKDRILVSHDWLFGFSSYVTNIMDVMDRINPDGMAFVPLRVIPFLREKGVPPETLAGVTVANPARFLSPTVRAVVTRSETSRPAAPIPRQDTER</sequence>
<feature type="binding site" evidence="4">
    <location>
        <position position="200"/>
    </location>
    <ligand>
        <name>Zn(2+)</name>
        <dbReference type="ChEBI" id="CHEBI:29105"/>
        <label>2</label>
    </ligand>
</feature>
<accession>A0A0U2VLG0</accession>
<dbReference type="GO" id="GO:0016788">
    <property type="term" value="F:hydrolase activity, acting on ester bonds"/>
    <property type="evidence" value="ECO:0007669"/>
    <property type="project" value="InterPro"/>
</dbReference>
<feature type="binding site" evidence="4">
    <location>
        <position position="229"/>
    </location>
    <ligand>
        <name>Zn(2+)</name>
        <dbReference type="ChEBI" id="CHEBI:29105"/>
        <label>2</label>
    </ligand>
</feature>
<dbReference type="EMBL" id="KT222815">
    <property type="protein sequence ID" value="ALS20359.1"/>
    <property type="molecule type" value="Genomic_DNA"/>
</dbReference>
<dbReference type="InterPro" id="IPR001559">
    <property type="entry name" value="Phosphotriesterase"/>
</dbReference>
<feature type="modified residue" description="N6-carboxylysine" evidence="3 5">
    <location>
        <position position="168"/>
    </location>
</feature>
<dbReference type="GO" id="GO:0008270">
    <property type="term" value="F:zinc ion binding"/>
    <property type="evidence" value="ECO:0007669"/>
    <property type="project" value="InterPro"/>
</dbReference>
<dbReference type="PANTHER" id="PTHR10819">
    <property type="entry name" value="PHOSPHOTRIESTERASE-RELATED"/>
    <property type="match status" value="1"/>
</dbReference>
<dbReference type="InterPro" id="IPR006311">
    <property type="entry name" value="TAT_signal"/>
</dbReference>
<proteinExistence type="inferred from homology"/>
<feature type="chain" id="PRO_5006833082" evidence="6">
    <location>
        <begin position="28"/>
        <end position="384"/>
    </location>
</feature>
<reference evidence="7" key="1">
    <citation type="submission" date="2015-06" db="EMBL/GenBank/DDBJ databases">
        <title>Isolation and Characterization of Bacteria Capable of Degrading Organophosphorus Pesticides from Contaminated Soil.</title>
        <authorList>
            <person name="Sun L.-N."/>
            <person name="Zhang J."/>
            <person name="Chen Q."/>
        </authorList>
    </citation>
    <scope>NUCLEOTIDE SEQUENCE</scope>
    <source>
        <strain evidence="7">YW16</strain>
    </source>
</reference>
<dbReference type="InterPro" id="IPR032466">
    <property type="entry name" value="Metal_Hydrolase"/>
</dbReference>
<feature type="signal peptide" evidence="6">
    <location>
        <begin position="1"/>
        <end position="27"/>
    </location>
</feature>
<evidence type="ECO:0000256" key="1">
    <source>
        <dbReference type="ARBA" id="ARBA00022723"/>
    </source>
</evidence>
<dbReference type="InterPro" id="IPR017947">
    <property type="entry name" value="AryldialkylPase_Zn-BS"/>
</dbReference>
<dbReference type="AlphaFoldDB" id="A0A0U2VLG0"/>
<protein>
    <submittedName>
        <fullName evidence="7">Phosphotriesterase</fullName>
    </submittedName>
</protein>
<dbReference type="PROSITE" id="PS51318">
    <property type="entry name" value="TAT"/>
    <property type="match status" value="1"/>
</dbReference>
<dbReference type="PROSITE" id="PS51347">
    <property type="entry name" value="PHOSPHOTRIESTERASE_2"/>
    <property type="match status" value="1"/>
</dbReference>
<feature type="binding site" description="via carbamate group" evidence="4">
    <location>
        <position position="168"/>
    </location>
    <ligand>
        <name>Zn(2+)</name>
        <dbReference type="ChEBI" id="CHEBI:29105"/>
        <label>2</label>
    </ligand>
</feature>
<dbReference type="PANTHER" id="PTHR10819:SF3">
    <property type="entry name" value="PHOSPHOTRIESTERASE-RELATED PROTEIN"/>
    <property type="match status" value="1"/>
</dbReference>
<name>A0A0U2VLG0_9SPHN</name>
<evidence type="ECO:0000256" key="4">
    <source>
        <dbReference type="PIRSR" id="PIRSR601559-51"/>
    </source>
</evidence>
<evidence type="ECO:0000313" key="8">
    <source>
        <dbReference type="EMBL" id="AQZ39400.1"/>
    </source>
</evidence>
<dbReference type="CDD" id="cd00530">
    <property type="entry name" value="PTE"/>
    <property type="match status" value="1"/>
</dbReference>
<feature type="binding site" evidence="4">
    <location>
        <position position="54"/>
    </location>
    <ligand>
        <name>Zn(2+)</name>
        <dbReference type="ChEBI" id="CHEBI:29105"/>
        <label>1</label>
    </ligand>
</feature>
<evidence type="ECO:0000313" key="7">
    <source>
        <dbReference type="EMBL" id="ALS20359.1"/>
    </source>
</evidence>
<organism evidence="7">
    <name type="scientific">Sphingobium sp. YW16</name>
    <dbReference type="NCBI Taxonomy" id="1165377"/>
    <lineage>
        <taxon>Bacteria</taxon>
        <taxon>Pseudomonadati</taxon>
        <taxon>Pseudomonadota</taxon>
        <taxon>Alphaproteobacteria</taxon>
        <taxon>Sphingomonadales</taxon>
        <taxon>Sphingomonadaceae</taxon>
        <taxon>Sphingobium</taxon>
    </lineage>
</organism>
<reference evidence="8" key="2">
    <citation type="submission" date="2016-12" db="EMBL/GenBank/DDBJ databases">
        <title>Isolation of a monocrotophos-degrading strain Sphingobium sp. YW16 and cloning of its TnopdA.</title>
        <authorList>
            <person name="Sun L."/>
            <person name="Liu H."/>
            <person name="Zhang J."/>
            <person name="Chen Q."/>
        </authorList>
    </citation>
    <scope>NUCLEOTIDE SEQUENCE</scope>
    <source>
        <strain evidence="8">YW16</strain>
    </source>
</reference>